<evidence type="ECO:0000256" key="1">
    <source>
        <dbReference type="SAM" id="Phobius"/>
    </source>
</evidence>
<organism evidence="2 3">
    <name type="scientific">Microbacterium binotii</name>
    <dbReference type="NCBI Taxonomy" id="462710"/>
    <lineage>
        <taxon>Bacteria</taxon>
        <taxon>Bacillati</taxon>
        <taxon>Actinomycetota</taxon>
        <taxon>Actinomycetes</taxon>
        <taxon>Micrococcales</taxon>
        <taxon>Microbacteriaceae</taxon>
        <taxon>Microbacterium</taxon>
    </lineage>
</organism>
<name>A0ABN3PKF5_9MICO</name>
<proteinExistence type="predicted"/>
<dbReference type="Proteomes" id="UP001500274">
    <property type="component" value="Unassembled WGS sequence"/>
</dbReference>
<reference evidence="2 3" key="1">
    <citation type="journal article" date="2019" name="Int. J. Syst. Evol. Microbiol.">
        <title>The Global Catalogue of Microorganisms (GCM) 10K type strain sequencing project: providing services to taxonomists for standard genome sequencing and annotation.</title>
        <authorList>
            <consortium name="The Broad Institute Genomics Platform"/>
            <consortium name="The Broad Institute Genome Sequencing Center for Infectious Disease"/>
            <person name="Wu L."/>
            <person name="Ma J."/>
        </authorList>
    </citation>
    <scope>NUCLEOTIDE SEQUENCE [LARGE SCALE GENOMIC DNA]</scope>
    <source>
        <strain evidence="2 3">JCM 16365</strain>
    </source>
</reference>
<keyword evidence="1" id="KW-1133">Transmembrane helix</keyword>
<dbReference type="RefSeq" id="WP_344230239.1">
    <property type="nucleotide sequence ID" value="NZ_BAAARI010000017.1"/>
</dbReference>
<sequence length="153" mass="15548">MRTRSDLSSVRRAGGYAIAAGTLFAAVGAAAWTTVTSQLRAEKITVPPNAPALAGAPVQGPVTAYIEAQVIKGNAERGAGGRTYADISAALQKVEKGSQEETDLRKQSAALSTASALRTSLFTSVLAYGVAAFAAGMGALLVVVGGQLRRAGR</sequence>
<keyword evidence="1" id="KW-0812">Transmembrane</keyword>
<evidence type="ECO:0000313" key="3">
    <source>
        <dbReference type="Proteomes" id="UP001500274"/>
    </source>
</evidence>
<keyword evidence="3" id="KW-1185">Reference proteome</keyword>
<gene>
    <name evidence="2" type="ORF">GCM10009862_26440</name>
</gene>
<comment type="caution">
    <text evidence="2">The sequence shown here is derived from an EMBL/GenBank/DDBJ whole genome shotgun (WGS) entry which is preliminary data.</text>
</comment>
<keyword evidence="1" id="KW-0472">Membrane</keyword>
<protein>
    <recommendedName>
        <fullName evidence="4">Aromatic ring-opening dioxygenase LigA</fullName>
    </recommendedName>
</protein>
<feature type="transmembrane region" description="Helical" evidence="1">
    <location>
        <begin position="125"/>
        <end position="144"/>
    </location>
</feature>
<feature type="transmembrane region" description="Helical" evidence="1">
    <location>
        <begin position="12"/>
        <end position="32"/>
    </location>
</feature>
<evidence type="ECO:0008006" key="4">
    <source>
        <dbReference type="Google" id="ProtNLM"/>
    </source>
</evidence>
<dbReference type="EMBL" id="BAAARI010000017">
    <property type="protein sequence ID" value="GAA2586113.1"/>
    <property type="molecule type" value="Genomic_DNA"/>
</dbReference>
<evidence type="ECO:0000313" key="2">
    <source>
        <dbReference type="EMBL" id="GAA2586113.1"/>
    </source>
</evidence>
<accession>A0ABN3PKF5</accession>